<evidence type="ECO:0000256" key="1">
    <source>
        <dbReference type="SAM" id="MobiDB-lite"/>
    </source>
</evidence>
<organism evidence="2 3">
    <name type="scientific">Parafrankia irregularis</name>
    <dbReference type="NCBI Taxonomy" id="795642"/>
    <lineage>
        <taxon>Bacteria</taxon>
        <taxon>Bacillati</taxon>
        <taxon>Actinomycetota</taxon>
        <taxon>Actinomycetes</taxon>
        <taxon>Frankiales</taxon>
        <taxon>Frankiaceae</taxon>
        <taxon>Parafrankia</taxon>
    </lineage>
</organism>
<accession>A0A0S4QZW6</accession>
<reference evidence="3" key="1">
    <citation type="submission" date="2015-11" db="EMBL/GenBank/DDBJ databases">
        <authorList>
            <person name="Varghese N."/>
        </authorList>
    </citation>
    <scope>NUCLEOTIDE SEQUENCE [LARGE SCALE GENOMIC DNA]</scope>
    <source>
        <strain evidence="3">DSM 45899</strain>
    </source>
</reference>
<sequence>MGGPVGGPVGGLVGCRGRISVATRRETWPRRGLPGQSAGQGLAVHSAGTVSAGQHLPVAGAPVLAPTEACQISDRAIHRGVEIWMDGWRSARFAGDCVPSDTLGEPASHSPAPPAAQPAGEHLYASADAGFVAFCWRCRPAFADGDGGWCASAHQQRRPVRRESPSSPRHLGGDMNPESRGPWPYSRPKRRGRVVGERFRKGRLSRTRMRWRLPFYRGCRWPMRGRAELPASSEVASTTVSLSDRRPVAEVRARGRRHEEPSGGCRTRGIAQRDEHHVGGGLGALERSCHHGGSVPTGGGTAAPRFGSDLCVAGLWTNPWASP</sequence>
<feature type="region of interest" description="Disordered" evidence="1">
    <location>
        <begin position="153"/>
        <end position="189"/>
    </location>
</feature>
<protein>
    <submittedName>
        <fullName evidence="2">Uncharacterized protein</fullName>
    </submittedName>
</protein>
<feature type="region of interest" description="Disordered" evidence="1">
    <location>
        <begin position="252"/>
        <end position="274"/>
    </location>
</feature>
<proteinExistence type="predicted"/>
<evidence type="ECO:0000313" key="2">
    <source>
        <dbReference type="EMBL" id="CUU61169.1"/>
    </source>
</evidence>
<feature type="region of interest" description="Disordered" evidence="1">
    <location>
        <begin position="99"/>
        <end position="119"/>
    </location>
</feature>
<keyword evidence="3" id="KW-1185">Reference proteome</keyword>
<dbReference type="AlphaFoldDB" id="A0A0S4QZW6"/>
<dbReference type="Proteomes" id="UP000198802">
    <property type="component" value="Unassembled WGS sequence"/>
</dbReference>
<gene>
    <name evidence="2" type="ORF">Ga0074812_1602</name>
</gene>
<dbReference type="EMBL" id="FAOZ01000060">
    <property type="protein sequence ID" value="CUU61169.1"/>
    <property type="molecule type" value="Genomic_DNA"/>
</dbReference>
<feature type="compositionally biased region" description="Basic and acidic residues" evidence="1">
    <location>
        <begin position="252"/>
        <end position="261"/>
    </location>
</feature>
<name>A0A0S4QZW6_9ACTN</name>
<evidence type="ECO:0000313" key="3">
    <source>
        <dbReference type="Proteomes" id="UP000198802"/>
    </source>
</evidence>